<dbReference type="KEGG" id="rmm:ROSMUCSMR3_01140"/>
<proteinExistence type="predicted"/>
<dbReference type="InterPro" id="IPR006597">
    <property type="entry name" value="Sel1-like"/>
</dbReference>
<name>A0A1V0RLU4_9RHOB</name>
<dbReference type="SUPFAM" id="SSF81901">
    <property type="entry name" value="HCP-like"/>
    <property type="match status" value="1"/>
</dbReference>
<dbReference type="InterPro" id="IPR050767">
    <property type="entry name" value="Sel1_AlgK"/>
</dbReference>
<gene>
    <name evidence="1" type="primary">esiB</name>
    <name evidence="1" type="ORF">ROSMUCSMR3_01140</name>
</gene>
<organism evidence="1 2">
    <name type="scientific">Roseovarius mucosus</name>
    <dbReference type="NCBI Taxonomy" id="215743"/>
    <lineage>
        <taxon>Bacteria</taxon>
        <taxon>Pseudomonadati</taxon>
        <taxon>Pseudomonadota</taxon>
        <taxon>Alphaproteobacteria</taxon>
        <taxon>Rhodobacterales</taxon>
        <taxon>Roseobacteraceae</taxon>
        <taxon>Roseovarius</taxon>
    </lineage>
</organism>
<dbReference type="AlphaFoldDB" id="A0A1V0RLU4"/>
<keyword evidence="2" id="KW-1185">Reference proteome</keyword>
<dbReference type="InterPro" id="IPR011990">
    <property type="entry name" value="TPR-like_helical_dom_sf"/>
</dbReference>
<dbReference type="Pfam" id="PF08238">
    <property type="entry name" value="Sel1"/>
    <property type="match status" value="4"/>
</dbReference>
<dbReference type="EMBL" id="CP020474">
    <property type="protein sequence ID" value="ARE82635.1"/>
    <property type="molecule type" value="Genomic_DNA"/>
</dbReference>
<evidence type="ECO:0000313" key="1">
    <source>
        <dbReference type="EMBL" id="ARE82635.1"/>
    </source>
</evidence>
<dbReference type="PANTHER" id="PTHR11102">
    <property type="entry name" value="SEL-1-LIKE PROTEIN"/>
    <property type="match status" value="1"/>
</dbReference>
<dbReference type="Gene3D" id="1.25.40.10">
    <property type="entry name" value="Tetratricopeptide repeat domain"/>
    <property type="match status" value="2"/>
</dbReference>
<accession>A0A1V0RLU4</accession>
<protein>
    <submittedName>
        <fullName evidence="1">Secretory immunoglobulin A-binding protein EsiB</fullName>
    </submittedName>
</protein>
<evidence type="ECO:0000313" key="2">
    <source>
        <dbReference type="Proteomes" id="UP000192273"/>
    </source>
</evidence>
<reference evidence="1 2" key="1">
    <citation type="submission" date="2017-03" db="EMBL/GenBank/DDBJ databases">
        <title>Genome Sequence of Roseovarius mucosus strain SMR3 Isolated from a culture of the Diatom Skeletonema marinoi.</title>
        <authorList>
            <person name="Topel M."/>
            <person name="Pinder M."/>
            <person name="Johansson O.N."/>
            <person name="Kourtchenko O."/>
            <person name="Godhe A."/>
            <person name="Clarke A.K."/>
        </authorList>
    </citation>
    <scope>NUCLEOTIDE SEQUENCE [LARGE SCALE GENOMIC DNA]</scope>
    <source>
        <strain evidence="1 2">SMR3</strain>
    </source>
</reference>
<dbReference type="RefSeq" id="WP_081506703.1">
    <property type="nucleotide sequence ID" value="NZ_CP020474.1"/>
</dbReference>
<dbReference type="PANTHER" id="PTHR11102:SF160">
    <property type="entry name" value="ERAD-ASSOCIATED E3 UBIQUITIN-PROTEIN LIGASE COMPONENT HRD3"/>
    <property type="match status" value="1"/>
</dbReference>
<sequence length="235" mass="25345">MTDLSLQEPSGKLGDTLMDGVALYEAGKFKAAYDLFYGCAKAGDATAWFWLSVMHMNGDGVAVDKQMGFKCCLKAAEMGSVQAQTNLGVMYIQGDGVTEDARTGLMWLCRAADAGDTGAQFNAATLLSAGKVVDKDLETAAKYYRMAAESGYFPAQARLGFSYRNGFGVAKDCQQAFLWLTLASQHGAGSAISMLEGLVSEMTPDELHRGHQMVEKWMQDHRGGAGDVRFRVSTN</sequence>
<dbReference type="Proteomes" id="UP000192273">
    <property type="component" value="Chromosome"/>
</dbReference>
<dbReference type="OrthoDB" id="8235393at2"/>
<dbReference type="SMART" id="SM00671">
    <property type="entry name" value="SEL1"/>
    <property type="match status" value="4"/>
</dbReference>